<name>A0A5K0UAN6_9VIRU</name>
<dbReference type="Proteomes" id="UP000594342">
    <property type="component" value="Unassembled WGS sequence"/>
</dbReference>
<dbReference type="EMBL" id="UPSH01000001">
    <property type="protein sequence ID" value="VBB18775.1"/>
    <property type="molecule type" value="Genomic_DNA"/>
</dbReference>
<feature type="region of interest" description="Disordered" evidence="1">
    <location>
        <begin position="1"/>
        <end position="26"/>
    </location>
</feature>
<protein>
    <submittedName>
        <fullName evidence="2">Uncharacterized protein</fullName>
    </submittedName>
</protein>
<reference evidence="2 3" key="1">
    <citation type="submission" date="2018-10" db="EMBL/GenBank/DDBJ databases">
        <authorList>
            <consortium name="IHU Genomes"/>
        </authorList>
    </citation>
    <scope>NUCLEOTIDE SEQUENCE [LARGE SCALE GENOMIC DNA]</scope>
    <source>
        <strain evidence="2 3">A1</strain>
    </source>
</reference>
<proteinExistence type="predicted"/>
<evidence type="ECO:0000313" key="3">
    <source>
        <dbReference type="Proteomes" id="UP000594342"/>
    </source>
</evidence>
<evidence type="ECO:0000313" key="2">
    <source>
        <dbReference type="EMBL" id="VBB18775.1"/>
    </source>
</evidence>
<comment type="caution">
    <text evidence="2">The sequence shown here is derived from an EMBL/GenBank/DDBJ whole genome shotgun (WGS) entry which is preliminary data.</text>
</comment>
<organism evidence="2 3">
    <name type="scientific">Yasminevirus sp. GU-2018</name>
    <dbReference type="NCBI Taxonomy" id="2420051"/>
    <lineage>
        <taxon>Viruses</taxon>
        <taxon>Varidnaviria</taxon>
        <taxon>Bamfordvirae</taxon>
        <taxon>Nucleocytoviricota</taxon>
        <taxon>Megaviricetes</taxon>
        <taxon>Imitervirales</taxon>
        <taxon>Mimiviridae</taxon>
        <taxon>Klosneuvirinae</taxon>
        <taxon>Yasminevirus</taxon>
        <taxon>Yasminevirus saudimassiliense</taxon>
    </lineage>
</organism>
<accession>A0A5K0UAN6</accession>
<sequence>MDLRDEVNEFTGDDLPSSEHSGDEVSGDGFINVDLNAEPCSSKVSDSKFNDPVTLGSTLNSVGTDGIASTDISDETVILHNVKSFKTCGSLIEFVDYISTETYTIGTDKNVSDLLTSALSDYYSRSTESYKKDAGRILGAQKDNYLPSINLDDETIDRIKMSVVAQCLKIDVSNSPSEQVDPSTAKRSVIFAKDCSIADTDTSSSSGEGNNEYHYHAGFYHMIVNSIQMNQPVFLDHKVIRAYIIDAVRAKVVSLTNVKTKMSTMNLEESDSKTDRTVSTNTPFNNTVRISYDSLNCGNNPVLKKAGSISETIMSSVLHFSGVSFRGLHDEFDDRLVTAYNVDVIIDDDADEWERLTTDVPDLIKPLRDYFSEFILSKIGYSLAQLIRSIPSMRDPIILHNHGLTGDLFKGFSKILTETAKIDLESMPVMTKREIRTGDLDTDTPLRCLYTGVWRTKIVNVSGRSVFDLKGYDSFETILQYEKIEPVEMEMLTDAVSLFAEVENYCRKFRSYNGVIYDDSADQNTWGIYTVSKDFCERVIPYKSWANVLKQQEEFDSSEKLQKTVADLHKVLLDISDIRERVFDGKDPMFNIALCTLNPKLIFSALRAQCKSKFTSPLCTDDSNDDVKTEASDDINEDDKVDDEVNNEVDDEVDDDIVEFYIQGICAVAIKLVAHVSCIQFKNLSTCDSKLSTHHRDTTDSDNAKCFVNTEGGEHPIESALVSDLESDLESDLDSELEIEYVNSMDHAGSCTLCSDTLCDDDPNVRVFGREIVHMAPNIVKRILEDVVDDVAPVLGISSALLKCFVVYGLIDNIKEALNNHISCIDVLRTINDDGVRSVTSLIRTVNLLDTESTPVLVKALILTTVFFRNMVMKEDISTHIHDGLTCENADDQVIKIRTDPDIEKLIKHKMITPADVFNCVLKNRGLIVERNRLECTMSYVRGGVKFDDVSTKDSDERDDKLKNDPLTHSEGKFITRHLPDTKIISNDLVSRLISLQVYVADKKIRKNQSSIISAYSAYSTHSGSDFDFGFGSGTQTDSSLDSSKVVPGVIMFRDLHKNRELVLNILNIITVDFDFLVSIDDGGRFWEGFVFYTFDHVTYIAFLNKYMNKKKSYTVLTSHGEITEDYKVLTMNLIKRLDQMLLLAQLHSHPFVPPNVLDSALRKTVRWFLQHNPDCYDAVTSVSANVRDVAMNGQSPKNIIYVDRFV</sequence>
<gene>
    <name evidence="2" type="ORF">YASMINEVIRUS_1307</name>
</gene>
<evidence type="ECO:0000256" key="1">
    <source>
        <dbReference type="SAM" id="MobiDB-lite"/>
    </source>
</evidence>
<keyword evidence="3" id="KW-1185">Reference proteome</keyword>